<dbReference type="Pfam" id="PF19313">
    <property type="entry name" value="DUF5916"/>
    <property type="match status" value="1"/>
</dbReference>
<evidence type="ECO:0000256" key="1">
    <source>
        <dbReference type="SAM" id="SignalP"/>
    </source>
</evidence>
<dbReference type="SUPFAM" id="SSF49344">
    <property type="entry name" value="CBD9-like"/>
    <property type="match status" value="1"/>
</dbReference>
<dbReference type="AlphaFoldDB" id="A0A537KL60"/>
<feature type="signal peptide" evidence="1">
    <location>
        <begin position="1"/>
        <end position="21"/>
    </location>
</feature>
<organism evidence="3 4">
    <name type="scientific">Candidatus Segetimicrobium genomatis</name>
    <dbReference type="NCBI Taxonomy" id="2569760"/>
    <lineage>
        <taxon>Bacteria</taxon>
        <taxon>Bacillati</taxon>
        <taxon>Candidatus Sysuimicrobiota</taxon>
        <taxon>Candidatus Sysuimicrobiia</taxon>
        <taxon>Candidatus Sysuimicrobiales</taxon>
        <taxon>Candidatus Segetimicrobiaceae</taxon>
        <taxon>Candidatus Segetimicrobium</taxon>
    </lineage>
</organism>
<evidence type="ECO:0000313" key="3">
    <source>
        <dbReference type="EMBL" id="TMI96510.1"/>
    </source>
</evidence>
<dbReference type="Proteomes" id="UP000319353">
    <property type="component" value="Unassembled WGS sequence"/>
</dbReference>
<accession>A0A537KL60</accession>
<sequence>MFRWPCLALLSATAIPPRLCAQTAAAGIAPPRKQVVATRVPGDAVRVDGRLDDAVWAEARWIRDFVQKMPHGGAPPTDSMRIAILYDDGALYVGARMYSRDPSKIQAPLARRDDTSQIEHLWVSFDTYHDRRTAYSFGVTASGVRMDFYHPQDNEYNVDGGFNPVWEAKAIIDSLGWTAEMRIPFSQLRFNDRAVQVWGFNADHWIPSRNEDVFWIPVPTNRTGWSSWMGDLVGIQGLKPSRRLELLPYTAGTSTLTGARDPKNPFDDGKNLGARAGADLKMGLGPNLTLDGAVNPDFGQVEADPAVVNLSAFEVFFDEKRPFFTEGRQLLRGNGPSYFYSRRIGAPPRGAVSGDFVDYPHNSTILGAAKVTGRLASGVSLGVLTAVTGRESARTVGYDTV</sequence>
<feature type="domain" description="DUF5916" evidence="2">
    <location>
        <begin position="240"/>
        <end position="394"/>
    </location>
</feature>
<keyword evidence="3" id="KW-0378">Hydrolase</keyword>
<dbReference type="GO" id="GO:0016787">
    <property type="term" value="F:hydrolase activity"/>
    <property type="evidence" value="ECO:0007669"/>
    <property type="project" value="UniProtKB-KW"/>
</dbReference>
<dbReference type="InterPro" id="IPR045670">
    <property type="entry name" value="DUF5916"/>
</dbReference>
<dbReference type="CDD" id="cd09618">
    <property type="entry name" value="CBM9_like_2"/>
    <property type="match status" value="1"/>
</dbReference>
<feature type="non-terminal residue" evidence="3">
    <location>
        <position position="401"/>
    </location>
</feature>
<evidence type="ECO:0000259" key="2">
    <source>
        <dbReference type="Pfam" id="PF19313"/>
    </source>
</evidence>
<reference evidence="3 4" key="1">
    <citation type="journal article" date="2019" name="Nat. Microbiol.">
        <title>Mediterranean grassland soil C-N compound turnover is dependent on rainfall and depth, and is mediated by genomically divergent microorganisms.</title>
        <authorList>
            <person name="Diamond S."/>
            <person name="Andeer P.F."/>
            <person name="Li Z."/>
            <person name="Crits-Christoph A."/>
            <person name="Burstein D."/>
            <person name="Anantharaman K."/>
            <person name="Lane K.R."/>
            <person name="Thomas B.C."/>
            <person name="Pan C."/>
            <person name="Northen T.R."/>
            <person name="Banfield J.F."/>
        </authorList>
    </citation>
    <scope>NUCLEOTIDE SEQUENCE [LARGE SCALE GENOMIC DNA]</scope>
    <source>
        <strain evidence="3">NP_4</strain>
    </source>
</reference>
<feature type="chain" id="PRO_5021921314" evidence="1">
    <location>
        <begin position="22"/>
        <end position="401"/>
    </location>
</feature>
<dbReference type="EMBL" id="VBAL01000251">
    <property type="protein sequence ID" value="TMI96510.1"/>
    <property type="molecule type" value="Genomic_DNA"/>
</dbReference>
<name>A0A537KL60_9BACT</name>
<keyword evidence="1" id="KW-0732">Signal</keyword>
<proteinExistence type="predicted"/>
<comment type="caution">
    <text evidence="3">The sequence shown here is derived from an EMBL/GenBank/DDBJ whole genome shotgun (WGS) entry which is preliminary data.</text>
</comment>
<evidence type="ECO:0000313" key="4">
    <source>
        <dbReference type="Proteomes" id="UP000319353"/>
    </source>
</evidence>
<dbReference type="Gene3D" id="2.60.40.1190">
    <property type="match status" value="1"/>
</dbReference>
<protein>
    <submittedName>
        <fullName evidence="3">Hydrolase</fullName>
    </submittedName>
</protein>
<gene>
    <name evidence="3" type="ORF">E6H01_13810</name>
</gene>